<dbReference type="AlphaFoldDB" id="A0A151HYK5"/>
<organism evidence="1 2">
    <name type="scientific">Atta colombica</name>
    <dbReference type="NCBI Taxonomy" id="520822"/>
    <lineage>
        <taxon>Eukaryota</taxon>
        <taxon>Metazoa</taxon>
        <taxon>Ecdysozoa</taxon>
        <taxon>Arthropoda</taxon>
        <taxon>Hexapoda</taxon>
        <taxon>Insecta</taxon>
        <taxon>Pterygota</taxon>
        <taxon>Neoptera</taxon>
        <taxon>Endopterygota</taxon>
        <taxon>Hymenoptera</taxon>
        <taxon>Apocrita</taxon>
        <taxon>Aculeata</taxon>
        <taxon>Formicoidea</taxon>
        <taxon>Formicidae</taxon>
        <taxon>Myrmicinae</taxon>
        <taxon>Atta</taxon>
    </lineage>
</organism>
<evidence type="ECO:0000313" key="2">
    <source>
        <dbReference type="Proteomes" id="UP000078540"/>
    </source>
</evidence>
<name>A0A151HYK5_9HYME</name>
<dbReference type="Proteomes" id="UP000078540">
    <property type="component" value="Unassembled WGS sequence"/>
</dbReference>
<gene>
    <name evidence="1" type="ORF">ALC53_14049</name>
</gene>
<protein>
    <submittedName>
        <fullName evidence="1">Uncharacterized protein</fullName>
    </submittedName>
</protein>
<keyword evidence="2" id="KW-1185">Reference proteome</keyword>
<proteinExistence type="predicted"/>
<dbReference type="EMBL" id="KQ976743">
    <property type="protein sequence ID" value="KYM75543.1"/>
    <property type="molecule type" value="Genomic_DNA"/>
</dbReference>
<evidence type="ECO:0000313" key="1">
    <source>
        <dbReference type="EMBL" id="KYM75543.1"/>
    </source>
</evidence>
<accession>A0A151HYK5</accession>
<reference evidence="1 2" key="1">
    <citation type="submission" date="2015-09" db="EMBL/GenBank/DDBJ databases">
        <title>Atta colombica WGS genome.</title>
        <authorList>
            <person name="Nygaard S."/>
            <person name="Hu H."/>
            <person name="Boomsma J."/>
            <person name="Zhang G."/>
        </authorList>
    </citation>
    <scope>NUCLEOTIDE SEQUENCE [LARGE SCALE GENOMIC DNA]</scope>
    <source>
        <strain evidence="1">Treedump-2</strain>
        <tissue evidence="1">Whole body</tissue>
    </source>
</reference>
<sequence>MQSVTIVSETIEAVHYPSHIGYVSQLKVTSEIPKSLIQQRRYNKEQCILRKLDSIIIRKMFCINIQMK</sequence>